<evidence type="ECO:0000313" key="7">
    <source>
        <dbReference type="EMBL" id="GGI02401.1"/>
    </source>
</evidence>
<reference evidence="7" key="1">
    <citation type="journal article" date="2014" name="Int. J. Syst. Evol. Microbiol.">
        <title>Complete genome sequence of Corynebacterium casei LMG S-19264T (=DSM 44701T), isolated from a smear-ripened cheese.</title>
        <authorList>
            <consortium name="US DOE Joint Genome Institute (JGI-PGF)"/>
            <person name="Walter F."/>
            <person name="Albersmeier A."/>
            <person name="Kalinowski J."/>
            <person name="Ruckert C."/>
        </authorList>
    </citation>
    <scope>NUCLEOTIDE SEQUENCE</scope>
    <source>
        <strain evidence="7">CGMCC 1.14988</strain>
    </source>
</reference>
<evidence type="ECO:0000256" key="2">
    <source>
        <dbReference type="ARBA" id="ARBA00022723"/>
    </source>
</evidence>
<keyword evidence="1" id="KW-0001">2Fe-2S</keyword>
<dbReference type="PANTHER" id="PTHR21266">
    <property type="entry name" value="IRON-SULFUR DOMAIN CONTAINING PROTEIN"/>
    <property type="match status" value="1"/>
</dbReference>
<dbReference type="EMBL" id="BMHA01000001">
    <property type="protein sequence ID" value="GGI02401.1"/>
    <property type="molecule type" value="Genomic_DNA"/>
</dbReference>
<dbReference type="Gene3D" id="3.90.380.10">
    <property type="entry name" value="Naphthalene 1,2-dioxygenase Alpha Subunit, Chain A, domain 1"/>
    <property type="match status" value="1"/>
</dbReference>
<proteinExistence type="predicted"/>
<dbReference type="AlphaFoldDB" id="A0A8J3A547"/>
<dbReference type="RefSeq" id="WP_130648088.1">
    <property type="nucleotide sequence ID" value="NZ_BMHA01000001.1"/>
</dbReference>
<evidence type="ECO:0000313" key="8">
    <source>
        <dbReference type="Proteomes" id="UP000650511"/>
    </source>
</evidence>
<keyword evidence="2" id="KW-0479">Metal-binding</keyword>
<organism evidence="7 8">
    <name type="scientific">Egicoccus halophilus</name>
    <dbReference type="NCBI Taxonomy" id="1670830"/>
    <lineage>
        <taxon>Bacteria</taxon>
        <taxon>Bacillati</taxon>
        <taxon>Actinomycetota</taxon>
        <taxon>Nitriliruptoria</taxon>
        <taxon>Egicoccales</taxon>
        <taxon>Egicoccaceae</taxon>
        <taxon>Egicoccus</taxon>
    </lineage>
</organism>
<dbReference type="InterPro" id="IPR045623">
    <property type="entry name" value="LigXa_C"/>
</dbReference>
<reference evidence="7" key="2">
    <citation type="submission" date="2020-09" db="EMBL/GenBank/DDBJ databases">
        <authorList>
            <person name="Sun Q."/>
            <person name="Zhou Y."/>
        </authorList>
    </citation>
    <scope>NUCLEOTIDE SEQUENCE</scope>
    <source>
        <strain evidence="7">CGMCC 1.14988</strain>
    </source>
</reference>
<name>A0A8J3A547_9ACTN</name>
<dbReference type="GO" id="GO:0046872">
    <property type="term" value="F:metal ion binding"/>
    <property type="evidence" value="ECO:0007669"/>
    <property type="project" value="UniProtKB-KW"/>
</dbReference>
<dbReference type="Pfam" id="PF19301">
    <property type="entry name" value="LigXa_C"/>
    <property type="match status" value="1"/>
</dbReference>
<accession>A0A8J3A547</accession>
<dbReference type="PANTHER" id="PTHR21266:SF59">
    <property type="entry name" value="BLR4922 PROTEIN"/>
    <property type="match status" value="1"/>
</dbReference>
<keyword evidence="3" id="KW-0560">Oxidoreductase</keyword>
<keyword evidence="5" id="KW-0411">Iron-sulfur</keyword>
<feature type="domain" description="Rieske" evidence="6">
    <location>
        <begin position="27"/>
        <end position="134"/>
    </location>
</feature>
<dbReference type="SUPFAM" id="SSF55961">
    <property type="entry name" value="Bet v1-like"/>
    <property type="match status" value="1"/>
</dbReference>
<dbReference type="InterPro" id="IPR017941">
    <property type="entry name" value="Rieske_2Fe-2S"/>
</dbReference>
<keyword evidence="8" id="KW-1185">Reference proteome</keyword>
<evidence type="ECO:0000256" key="1">
    <source>
        <dbReference type="ARBA" id="ARBA00022714"/>
    </source>
</evidence>
<dbReference type="Pfam" id="PF00355">
    <property type="entry name" value="Rieske"/>
    <property type="match status" value="1"/>
</dbReference>
<keyword evidence="4" id="KW-0408">Iron</keyword>
<dbReference type="Gene3D" id="2.102.10.10">
    <property type="entry name" value="Rieske [2Fe-2S] iron-sulphur domain"/>
    <property type="match status" value="1"/>
</dbReference>
<dbReference type="SUPFAM" id="SSF50022">
    <property type="entry name" value="ISP domain"/>
    <property type="match status" value="1"/>
</dbReference>
<evidence type="ECO:0000256" key="5">
    <source>
        <dbReference type="ARBA" id="ARBA00023014"/>
    </source>
</evidence>
<dbReference type="Proteomes" id="UP000650511">
    <property type="component" value="Unassembled WGS sequence"/>
</dbReference>
<dbReference type="InterPro" id="IPR050584">
    <property type="entry name" value="Cholesterol_7-desaturase"/>
</dbReference>
<dbReference type="GO" id="GO:0051537">
    <property type="term" value="F:2 iron, 2 sulfur cluster binding"/>
    <property type="evidence" value="ECO:0007669"/>
    <property type="project" value="UniProtKB-KW"/>
</dbReference>
<dbReference type="CDD" id="cd03479">
    <property type="entry name" value="Rieske_RO_Alpha_PhDO_like"/>
    <property type="match status" value="1"/>
</dbReference>
<dbReference type="GO" id="GO:0004497">
    <property type="term" value="F:monooxygenase activity"/>
    <property type="evidence" value="ECO:0007669"/>
    <property type="project" value="UniProtKB-ARBA"/>
</dbReference>
<dbReference type="PROSITE" id="PS51296">
    <property type="entry name" value="RIESKE"/>
    <property type="match status" value="1"/>
</dbReference>
<dbReference type="OrthoDB" id="5243643at2"/>
<protein>
    <submittedName>
        <fullName evidence="7">Ring-hydroxylating oxygenase subunit alpha</fullName>
    </submittedName>
</protein>
<evidence type="ECO:0000259" key="6">
    <source>
        <dbReference type="PROSITE" id="PS51296"/>
    </source>
</evidence>
<dbReference type="GO" id="GO:0016705">
    <property type="term" value="F:oxidoreductase activity, acting on paired donors, with incorporation or reduction of molecular oxygen"/>
    <property type="evidence" value="ECO:0007669"/>
    <property type="project" value="UniProtKB-ARBA"/>
</dbReference>
<comment type="caution">
    <text evidence="7">The sequence shown here is derived from an EMBL/GenBank/DDBJ whole genome shotgun (WGS) entry which is preliminary data.</text>
</comment>
<evidence type="ECO:0000256" key="4">
    <source>
        <dbReference type="ARBA" id="ARBA00023004"/>
    </source>
</evidence>
<dbReference type="InterPro" id="IPR036922">
    <property type="entry name" value="Rieske_2Fe-2S_sf"/>
</dbReference>
<evidence type="ECO:0000256" key="3">
    <source>
        <dbReference type="ARBA" id="ARBA00023002"/>
    </source>
</evidence>
<gene>
    <name evidence="7" type="ORF">GCM10011354_00230</name>
</gene>
<sequence length="444" mass="50252">MLRQEQNEVLSGTGPGTPMGEVFRRFWIPALLSEELPAPDCAPVRVRLLGEDLVAFRDSTGKVGLVDEACPHRGASLFFGRNEDCGLRCTYHGWKFDRDGQCVDMPNEPPDTQFKEKVTIKAYPTVEQGGAVWTYMGPEEHEPQMPAMEWSLVPEEHRFLAKIEVDCNYAQAMEGDIDSSHTAFLHGRVGEDSVDRGSANKTRKERLRRFSFIDRAPKFFLIDTDYGFMAAARRYGGDEHYYWRITQWLFPAFSITPREAGSVLQCNMRIPIDDHRHMFYRTQYRPQKPLTDEEVYEYRHGGNIFPQTVPGTYRPVQTLENDFLIDRSLQRSGTYSGIKGIPTQDQSVTVSMGPIVDRSKERLATSDAAIIHSRRLLLKQAQEVQKNGQLSVPGGGDPYFVRGVGLLVDRDTPFDVGAAEAMDANNPWHEDVAWAQVEPVGVDE</sequence>